<dbReference type="EMBL" id="CP147246">
    <property type="protein sequence ID" value="WYJ94850.1"/>
    <property type="molecule type" value="Genomic_DNA"/>
</dbReference>
<sequence length="266" mass="29890">MAFLQANVYSNILEMEVSLNIVLPQKTEKKIGTATKGSLSDVPVLYLLHGMGGNHSVWERRTSIERYVADLGLAVIMPSTDLGWYTDTTYDMNYWSFISEELPKICHELFPQLTKKREKTFAAGLSMGGYGALKLGLAKPENFVAVASLSGAVNLADRPEDLLALKGKKYWEGIFGPLEEMQGSINDPMFLLKQLVADKKEAPKIFLCCGEDDPLLYGNKMMAKALSEHDLEHTFETGPGNHDWIFWDQWIQRVLAWLPIESEKKA</sequence>
<dbReference type="GO" id="GO:0016747">
    <property type="term" value="F:acyltransferase activity, transferring groups other than amino-acyl groups"/>
    <property type="evidence" value="ECO:0007669"/>
    <property type="project" value="TreeGrafter"/>
</dbReference>
<dbReference type="EMBL" id="NIBQ01000004">
    <property type="protein sequence ID" value="OUZ28318.1"/>
    <property type="molecule type" value="Genomic_DNA"/>
</dbReference>
<dbReference type="Proteomes" id="UP000196151">
    <property type="component" value="Chromosome"/>
</dbReference>
<dbReference type="InterPro" id="IPR050583">
    <property type="entry name" value="Mycobacterial_A85_antigen"/>
</dbReference>
<reference evidence="1" key="1">
    <citation type="submission" date="2017-05" db="EMBL/GenBank/DDBJ databases">
        <title>The Genome Sequence of Enterococcus sp. 9D6_DIV0238.</title>
        <authorList>
            <consortium name="The Broad Institute Genomics Platform"/>
            <consortium name="The Broad Institute Genomic Center for Infectious Diseases"/>
            <person name="Earl A."/>
            <person name="Manson A."/>
            <person name="Schwartman J."/>
            <person name="Gilmore M."/>
            <person name="Abouelleil A."/>
            <person name="Cao P."/>
            <person name="Chapman S."/>
            <person name="Cusick C."/>
            <person name="Shea T."/>
            <person name="Young S."/>
            <person name="Neafsey D."/>
            <person name="Nusbaum C."/>
            <person name="Birren B."/>
        </authorList>
    </citation>
    <scope>NUCLEOTIDE SEQUENCE [LARGE SCALE GENOMIC DNA]</scope>
    <source>
        <strain evidence="1">9D6_DIV0238</strain>
    </source>
</reference>
<proteinExistence type="predicted"/>
<organism evidence="1">
    <name type="scientific">Candidatus Enterococcus dunnyi</name>
    <dbReference type="NCBI Taxonomy" id="1834192"/>
    <lineage>
        <taxon>Bacteria</taxon>
        <taxon>Bacillati</taxon>
        <taxon>Bacillota</taxon>
        <taxon>Bacilli</taxon>
        <taxon>Lactobacillales</taxon>
        <taxon>Enterococcaceae</taxon>
        <taxon>Enterococcus</taxon>
    </lineage>
</organism>
<dbReference type="InterPro" id="IPR000801">
    <property type="entry name" value="Esterase-like"/>
</dbReference>
<evidence type="ECO:0000313" key="2">
    <source>
        <dbReference type="EMBL" id="WYJ94850.1"/>
    </source>
</evidence>
<dbReference type="OrthoDB" id="9803578at2"/>
<dbReference type="InterPro" id="IPR029058">
    <property type="entry name" value="AB_hydrolase_fold"/>
</dbReference>
<protein>
    <submittedName>
        <fullName evidence="1">Tributyrin esterase</fullName>
    </submittedName>
</protein>
<dbReference type="PANTHER" id="PTHR48098">
    <property type="entry name" value="ENTEROCHELIN ESTERASE-RELATED"/>
    <property type="match status" value="1"/>
</dbReference>
<dbReference type="PANTHER" id="PTHR48098:SF1">
    <property type="entry name" value="DIACYLGLYCEROL ACYLTRANSFERASE_MYCOLYLTRANSFERASE AG85A"/>
    <property type="match status" value="1"/>
</dbReference>
<reference evidence="2" key="3">
    <citation type="submission" date="2024-03" db="EMBL/GenBank/DDBJ databases">
        <title>The Genome Sequence of Enterococcus sp. DIV0238c.</title>
        <authorList>
            <consortium name="The Broad Institute Genomics Platform"/>
            <consortium name="The Broad Institute Microbial Omics Core"/>
            <consortium name="The Broad Institute Genomic Center for Infectious Diseases"/>
            <person name="Earl A."/>
            <person name="Manson A."/>
            <person name="Gilmore M."/>
            <person name="Schwartman J."/>
            <person name="Shea T."/>
            <person name="Abouelleil A."/>
            <person name="Cao P."/>
            <person name="Chapman S."/>
            <person name="Cusick C."/>
            <person name="Young S."/>
            <person name="Neafsey D."/>
            <person name="Nusbaum C."/>
            <person name="Birren B."/>
        </authorList>
    </citation>
    <scope>NUCLEOTIDE SEQUENCE</scope>
    <source>
        <strain evidence="2">9D6_DIV0238</strain>
    </source>
</reference>
<reference evidence="2" key="2">
    <citation type="submission" date="2017-05" db="EMBL/GenBank/DDBJ databases">
        <authorList>
            <consortium name="The Broad Institute Genomics Platform"/>
            <consortium name="The Broad Institute Genomic Center for Infectious Diseases"/>
            <person name="Earl A."/>
            <person name="Manson A."/>
            <person name="Schwartman J."/>
            <person name="Gilmore M."/>
            <person name="Abouelleil A."/>
            <person name="Cao P."/>
            <person name="Chapman S."/>
            <person name="Cusick C."/>
            <person name="Shea T."/>
            <person name="Young S."/>
            <person name="Neafsey D."/>
            <person name="Nusbaum C."/>
            <person name="Birren B."/>
        </authorList>
    </citation>
    <scope>NUCLEOTIDE SEQUENCE</scope>
    <source>
        <strain evidence="2">9D6_DIV0238</strain>
    </source>
</reference>
<dbReference type="Gene3D" id="3.40.50.1820">
    <property type="entry name" value="alpha/beta hydrolase"/>
    <property type="match status" value="1"/>
</dbReference>
<accession>A0A200ITS3</accession>
<dbReference type="RefSeq" id="WP_087642100.1">
    <property type="nucleotide sequence ID" value="NZ_CP147246.1"/>
</dbReference>
<dbReference type="Pfam" id="PF00756">
    <property type="entry name" value="Esterase"/>
    <property type="match status" value="1"/>
</dbReference>
<evidence type="ECO:0000313" key="1">
    <source>
        <dbReference type="EMBL" id="OUZ28318.1"/>
    </source>
</evidence>
<name>A0A200ITS3_9ENTE</name>
<dbReference type="SUPFAM" id="SSF53474">
    <property type="entry name" value="alpha/beta-Hydrolases"/>
    <property type="match status" value="1"/>
</dbReference>
<evidence type="ECO:0000313" key="3">
    <source>
        <dbReference type="Proteomes" id="UP000196151"/>
    </source>
</evidence>
<keyword evidence="3" id="KW-1185">Reference proteome</keyword>
<dbReference type="AlphaFoldDB" id="A0A200ITS3"/>
<gene>
    <name evidence="2" type="ORF">A5889_002392</name>
    <name evidence="1" type="ORF">A5889_003073</name>
</gene>